<dbReference type="GO" id="GO:0006508">
    <property type="term" value="P:proteolysis"/>
    <property type="evidence" value="ECO:0007669"/>
    <property type="project" value="UniProtKB-KW"/>
</dbReference>
<dbReference type="FunFam" id="3.30.2230.10:FF:000001">
    <property type="entry name" value="Ubiquitinyl hydrolase 1"/>
    <property type="match status" value="1"/>
</dbReference>
<dbReference type="Pfam" id="PF02148">
    <property type="entry name" value="zf-UBP"/>
    <property type="match status" value="1"/>
</dbReference>
<dbReference type="SMART" id="SM00695">
    <property type="entry name" value="DUSP"/>
    <property type="match status" value="2"/>
</dbReference>
<evidence type="ECO:0000313" key="22">
    <source>
        <dbReference type="Proteomes" id="UP001233999"/>
    </source>
</evidence>
<dbReference type="PROSITE" id="PS00973">
    <property type="entry name" value="USP_2"/>
    <property type="match status" value="1"/>
</dbReference>
<dbReference type="GO" id="GO:0004843">
    <property type="term" value="F:cysteine-type deubiquitinase activity"/>
    <property type="evidence" value="ECO:0007669"/>
    <property type="project" value="UniProtKB-UniRule"/>
</dbReference>
<evidence type="ECO:0000256" key="7">
    <source>
        <dbReference type="ARBA" id="ARBA00022670"/>
    </source>
</evidence>
<evidence type="ECO:0000256" key="1">
    <source>
        <dbReference type="ARBA" id="ARBA00000707"/>
    </source>
</evidence>
<accession>A0AAD8AM10</accession>
<dbReference type="Proteomes" id="UP001233999">
    <property type="component" value="Unassembled WGS sequence"/>
</dbReference>
<dbReference type="PROSITE" id="PS50271">
    <property type="entry name" value="ZF_UBP"/>
    <property type="match status" value="1"/>
</dbReference>
<protein>
    <recommendedName>
        <fullName evidence="16">Ubiquitin carboxyl-terminal hydrolase</fullName>
        <ecNumber evidence="16">3.4.19.12</ecNumber>
    </recommendedName>
</protein>
<dbReference type="InterPro" id="IPR001607">
    <property type="entry name" value="Znf_UBP"/>
</dbReference>
<evidence type="ECO:0000256" key="8">
    <source>
        <dbReference type="ARBA" id="ARBA00022723"/>
    </source>
</evidence>
<dbReference type="Gene3D" id="3.90.70.10">
    <property type="entry name" value="Cysteine proteinases"/>
    <property type="match status" value="1"/>
</dbReference>
<dbReference type="PROSITE" id="PS00972">
    <property type="entry name" value="USP_1"/>
    <property type="match status" value="1"/>
</dbReference>
<feature type="region of interest" description="Disordered" evidence="17">
    <location>
        <begin position="229"/>
        <end position="342"/>
    </location>
</feature>
<keyword evidence="13" id="KW-0862">Zinc</keyword>
<keyword evidence="9" id="KW-0677">Repeat</keyword>
<evidence type="ECO:0000256" key="2">
    <source>
        <dbReference type="ARBA" id="ARBA00004300"/>
    </source>
</evidence>
<evidence type="ECO:0000256" key="4">
    <source>
        <dbReference type="ARBA" id="ARBA00008269"/>
    </source>
</evidence>
<dbReference type="InterPro" id="IPR050185">
    <property type="entry name" value="Ub_carboxyl-term_hydrolase"/>
</dbReference>
<dbReference type="Gene3D" id="3.30.40.10">
    <property type="entry name" value="Zinc/RING finger domain, C3HC4 (zinc finger)"/>
    <property type="match status" value="1"/>
</dbReference>
<comment type="catalytic activity">
    <reaction evidence="1 16">
        <text>Thiol-dependent hydrolysis of ester, thioester, amide, peptide and isopeptide bonds formed by the C-terminal Gly of ubiquitin (a 76-residue protein attached to proteins as an intracellular targeting signal).</text>
        <dbReference type="EC" id="3.4.19.12"/>
    </reaction>
</comment>
<dbReference type="SUPFAM" id="SSF54001">
    <property type="entry name" value="Cysteine proteinases"/>
    <property type="match status" value="1"/>
</dbReference>
<sequence length="893" mass="99403">VSHCSECDSTGPNLWLCLHRGCYKVGCGEAHNDHSTLHNRNLQSHYIQLNLSTNRLWCYQCEYEVFLETNVMTHSRSSSSVMSPSSTKHNPQAIGGGDSGDSSDSEDSHDDNGKPRGLTGLQNIGNTCYMNSALQALSNTPPLTQFFLDCGGTLISINRSGDKKPGLSRSYHRLVQEMWHRKRPGYVVPSCILYGIRNVHPMFRGYQQHDTQEFLRCFMDQLHEELKEPLQESVVSNVSSSGEEISDEEDEQDDREEGNGGGGGVSSQSEGEYETCDSGVSERSSLSDGGERAESSGSRSGSKRKLSRSPSPPPPDRLRSKLTASGPKGSPQRASRSRKAPVKHRSIISDVFDGKLLSSVQCLTCDRISTRVETFQDLSLPIPSRDHIHMLHQGTLTPQQKGGLSACSDVYTGDQGWVTWILEWIRSWFWGPTVSLHDCLAAFFSADELKGDNMYSCEKCNKLRNGVKYSKVLELPEVLCIHLKRFRHELMFSAKISSYVAFPLEGLDMRPYLHKDCVSQVTSYDLVSVICHHGTAGGGHYTCYSLNCISDQWFEFDDQYVTQVSPETVQNCEAYVLFYKKSSTAAAKLRQRAVELMELSQHEPSLMQFYVSKQWVNKFNTFAEPGPIDNSDFLCVHGGVHPAREPFVNQLCTILSQAVWEYLYDTFGGGPACNRLYACPICQQEQEALARRVKHELDVFMQLNKEFQQAEESPVVIYAIAMSWFRQWQSFVRGKEPEPPGQIDNSSICTVNKNSQTILKMGLITCNLSEELWSFFRRVYGGGPEVVLRSPCQSIAHAHKARRRAQSISSDNITIRMAALSASGNKSMGNSDAKGQDTGEPTSTHASIICAPPMGKDEGMRLITTGVSSAPEQSEINEIIDSVQNAEPLLANN</sequence>
<dbReference type="GO" id="GO:0005813">
    <property type="term" value="C:centrosome"/>
    <property type="evidence" value="ECO:0007669"/>
    <property type="project" value="UniProtKB-SubCell"/>
</dbReference>
<evidence type="ECO:0000256" key="15">
    <source>
        <dbReference type="PROSITE-ProRule" id="PRU00502"/>
    </source>
</evidence>
<dbReference type="InterPro" id="IPR006615">
    <property type="entry name" value="Pept_C19_DUSP"/>
</dbReference>
<keyword evidence="10 15" id="KW-0863">Zinc-finger</keyword>
<dbReference type="GO" id="GO:0008270">
    <property type="term" value="F:zinc ion binding"/>
    <property type="evidence" value="ECO:0007669"/>
    <property type="project" value="UniProtKB-KW"/>
</dbReference>
<feature type="domain" description="UBP-type" evidence="19">
    <location>
        <begin position="1"/>
        <end position="82"/>
    </location>
</feature>
<dbReference type="PANTHER" id="PTHR21646">
    <property type="entry name" value="UBIQUITIN CARBOXYL-TERMINAL HYDROLASE"/>
    <property type="match status" value="1"/>
</dbReference>
<dbReference type="SUPFAM" id="SSF57850">
    <property type="entry name" value="RING/U-box"/>
    <property type="match status" value="1"/>
</dbReference>
<dbReference type="PROSITE" id="PS51283">
    <property type="entry name" value="DUSP"/>
    <property type="match status" value="2"/>
</dbReference>
<dbReference type="GO" id="GO:0016579">
    <property type="term" value="P:protein deubiquitination"/>
    <property type="evidence" value="ECO:0007669"/>
    <property type="project" value="InterPro"/>
</dbReference>
<reference evidence="21" key="1">
    <citation type="journal article" date="2023" name="IScience">
        <title>Live-bearing cockroach genome reveals convergent evolutionary mechanisms linked to viviparity in insects and beyond.</title>
        <authorList>
            <person name="Fouks B."/>
            <person name="Harrison M.C."/>
            <person name="Mikhailova A.A."/>
            <person name="Marchal E."/>
            <person name="English S."/>
            <person name="Carruthers M."/>
            <person name="Jennings E.C."/>
            <person name="Chiamaka E.L."/>
            <person name="Frigard R.A."/>
            <person name="Pippel M."/>
            <person name="Attardo G.M."/>
            <person name="Benoit J.B."/>
            <person name="Bornberg-Bauer E."/>
            <person name="Tobe S.S."/>
        </authorList>
    </citation>
    <scope>NUCLEOTIDE SEQUENCE</scope>
    <source>
        <strain evidence="21">Stay&amp;Tobe</strain>
    </source>
</reference>
<evidence type="ECO:0000259" key="19">
    <source>
        <dbReference type="PROSITE" id="PS50271"/>
    </source>
</evidence>
<evidence type="ECO:0000256" key="14">
    <source>
        <dbReference type="ARBA" id="ARBA00023212"/>
    </source>
</evidence>
<dbReference type="CDD" id="cd02674">
    <property type="entry name" value="Peptidase_C19R"/>
    <property type="match status" value="1"/>
</dbReference>
<evidence type="ECO:0000256" key="17">
    <source>
        <dbReference type="SAM" id="MobiDB-lite"/>
    </source>
</evidence>
<dbReference type="Gene3D" id="3.30.2230.10">
    <property type="entry name" value="DUSP-like"/>
    <property type="match status" value="2"/>
</dbReference>
<evidence type="ECO:0000256" key="9">
    <source>
        <dbReference type="ARBA" id="ARBA00022737"/>
    </source>
</evidence>
<feature type="domain" description="USP" evidence="18">
    <location>
        <begin position="119"/>
        <end position="582"/>
    </location>
</feature>
<name>A0AAD8AM10_DIPPU</name>
<evidence type="ECO:0000259" key="20">
    <source>
        <dbReference type="PROSITE" id="PS51283"/>
    </source>
</evidence>
<evidence type="ECO:0000256" key="13">
    <source>
        <dbReference type="ARBA" id="ARBA00022833"/>
    </source>
</evidence>
<dbReference type="Pfam" id="PF00443">
    <property type="entry name" value="UCH"/>
    <property type="match status" value="1"/>
</dbReference>
<feature type="domain" description="DUSP" evidence="20">
    <location>
        <begin position="587"/>
        <end position="679"/>
    </location>
</feature>
<gene>
    <name evidence="21" type="ORF">L9F63_000222</name>
</gene>
<dbReference type="PANTHER" id="PTHR21646:SF86">
    <property type="entry name" value="UBIQUITIN CARBOXYL-TERMINAL HYDROLASE"/>
    <property type="match status" value="1"/>
</dbReference>
<feature type="compositionally biased region" description="Low complexity" evidence="17">
    <location>
        <begin position="232"/>
        <end position="243"/>
    </location>
</feature>
<dbReference type="InterPro" id="IPR001394">
    <property type="entry name" value="Peptidase_C19_UCH"/>
</dbReference>
<evidence type="ECO:0000256" key="5">
    <source>
        <dbReference type="ARBA" id="ARBA00022490"/>
    </source>
</evidence>
<reference evidence="21" key="2">
    <citation type="submission" date="2023-05" db="EMBL/GenBank/DDBJ databases">
        <authorList>
            <person name="Fouks B."/>
        </authorList>
    </citation>
    <scope>NUCLEOTIDE SEQUENCE</scope>
    <source>
        <strain evidence="21">Stay&amp;Tobe</strain>
        <tissue evidence="21">Testes</tissue>
    </source>
</reference>
<comment type="similarity">
    <text evidence="4">Belongs to the peptidase C19 family. USP20/USP33 subfamily.</text>
</comment>
<evidence type="ECO:0000259" key="18">
    <source>
        <dbReference type="PROSITE" id="PS50235"/>
    </source>
</evidence>
<dbReference type="SUPFAM" id="SSF143791">
    <property type="entry name" value="DUSP-like"/>
    <property type="match status" value="2"/>
</dbReference>
<keyword evidence="6" id="KW-0254">Endocytosis</keyword>
<feature type="region of interest" description="Disordered" evidence="17">
    <location>
        <begin position="76"/>
        <end position="117"/>
    </location>
</feature>
<comment type="subcellular location">
    <subcellularLocation>
        <location evidence="2">Cytoplasm</location>
        <location evidence="2">Cytoskeleton</location>
        <location evidence="2">Microtubule organizing center</location>
        <location evidence="2">Centrosome</location>
    </subcellularLocation>
    <subcellularLocation>
        <location evidence="3">Cytoplasm</location>
        <location evidence="3">Perinuclear region</location>
    </subcellularLocation>
</comment>
<evidence type="ECO:0000256" key="11">
    <source>
        <dbReference type="ARBA" id="ARBA00022786"/>
    </source>
</evidence>
<organism evidence="21 22">
    <name type="scientific">Diploptera punctata</name>
    <name type="common">Pacific beetle cockroach</name>
    <dbReference type="NCBI Taxonomy" id="6984"/>
    <lineage>
        <taxon>Eukaryota</taxon>
        <taxon>Metazoa</taxon>
        <taxon>Ecdysozoa</taxon>
        <taxon>Arthropoda</taxon>
        <taxon>Hexapoda</taxon>
        <taxon>Insecta</taxon>
        <taxon>Pterygota</taxon>
        <taxon>Neoptera</taxon>
        <taxon>Polyneoptera</taxon>
        <taxon>Dictyoptera</taxon>
        <taxon>Blattodea</taxon>
        <taxon>Blaberoidea</taxon>
        <taxon>Blaberidae</taxon>
        <taxon>Diplopterinae</taxon>
        <taxon>Diploptera</taxon>
    </lineage>
</organism>
<feature type="compositionally biased region" description="Acidic residues" evidence="17">
    <location>
        <begin position="244"/>
        <end position="256"/>
    </location>
</feature>
<keyword evidence="12 16" id="KW-0378">Hydrolase</keyword>
<keyword evidence="22" id="KW-1185">Reference proteome</keyword>
<keyword evidence="16" id="KW-0788">Thiol protease</keyword>
<dbReference type="InterPro" id="IPR038765">
    <property type="entry name" value="Papain-like_cys_pep_sf"/>
</dbReference>
<dbReference type="GO" id="GO:0048471">
    <property type="term" value="C:perinuclear region of cytoplasm"/>
    <property type="evidence" value="ECO:0007669"/>
    <property type="project" value="UniProtKB-SubCell"/>
</dbReference>
<keyword evidence="8" id="KW-0479">Metal-binding</keyword>
<feature type="non-terminal residue" evidence="21">
    <location>
        <position position="893"/>
    </location>
</feature>
<keyword evidence="5" id="KW-0963">Cytoplasm</keyword>
<dbReference type="InterPro" id="IPR018200">
    <property type="entry name" value="USP_CS"/>
</dbReference>
<keyword evidence="11 16" id="KW-0833">Ubl conjugation pathway</keyword>
<dbReference type="Pfam" id="PF06337">
    <property type="entry name" value="DUSP"/>
    <property type="match status" value="2"/>
</dbReference>
<evidence type="ECO:0000256" key="6">
    <source>
        <dbReference type="ARBA" id="ARBA00022583"/>
    </source>
</evidence>
<feature type="region of interest" description="Disordered" evidence="17">
    <location>
        <begin position="823"/>
        <end position="844"/>
    </location>
</feature>
<dbReference type="SMART" id="SM00290">
    <property type="entry name" value="ZnF_UBP"/>
    <property type="match status" value="1"/>
</dbReference>
<comment type="caution">
    <text evidence="21">The sequence shown here is derived from an EMBL/GenBank/DDBJ whole genome shotgun (WGS) entry which is preliminary data.</text>
</comment>
<dbReference type="InterPro" id="IPR028889">
    <property type="entry name" value="USP"/>
</dbReference>
<keyword evidence="7 16" id="KW-0645">Protease</keyword>
<evidence type="ECO:0000256" key="16">
    <source>
        <dbReference type="RuleBase" id="RU366025"/>
    </source>
</evidence>
<dbReference type="PROSITE" id="PS50235">
    <property type="entry name" value="USP_3"/>
    <property type="match status" value="1"/>
</dbReference>
<feature type="domain" description="DUSP" evidence="20">
    <location>
        <begin position="691"/>
        <end position="792"/>
    </location>
</feature>
<dbReference type="EC" id="3.4.19.12" evidence="16"/>
<dbReference type="EMBL" id="JASPKZ010000007">
    <property type="protein sequence ID" value="KAJ9601614.1"/>
    <property type="molecule type" value="Genomic_DNA"/>
</dbReference>
<dbReference type="InterPro" id="IPR035927">
    <property type="entry name" value="DUSP-like_sf"/>
</dbReference>
<keyword evidence="14" id="KW-0206">Cytoskeleton</keyword>
<dbReference type="InterPro" id="IPR013083">
    <property type="entry name" value="Znf_RING/FYVE/PHD"/>
</dbReference>
<evidence type="ECO:0000256" key="10">
    <source>
        <dbReference type="ARBA" id="ARBA00022771"/>
    </source>
</evidence>
<proteinExistence type="inferred from homology"/>
<evidence type="ECO:0000313" key="21">
    <source>
        <dbReference type="EMBL" id="KAJ9601614.1"/>
    </source>
</evidence>
<evidence type="ECO:0000256" key="3">
    <source>
        <dbReference type="ARBA" id="ARBA00004556"/>
    </source>
</evidence>
<evidence type="ECO:0000256" key="12">
    <source>
        <dbReference type="ARBA" id="ARBA00022801"/>
    </source>
</evidence>
<feature type="compositionally biased region" description="Low complexity" evidence="17">
    <location>
        <begin position="76"/>
        <end position="86"/>
    </location>
</feature>
<dbReference type="AlphaFoldDB" id="A0AAD8AM10"/>
<dbReference type="GO" id="GO:0006897">
    <property type="term" value="P:endocytosis"/>
    <property type="evidence" value="ECO:0007669"/>
    <property type="project" value="UniProtKB-KW"/>
</dbReference>